<dbReference type="AlphaFoldDB" id="A0A9P6NEN7"/>
<dbReference type="NCBIfam" id="TIGR01315">
    <property type="entry name" value="5C_CHO_kinase"/>
    <property type="match status" value="1"/>
</dbReference>
<dbReference type="CDD" id="cd07782">
    <property type="entry name" value="ASKHA_NBD_FGGY_D-RBK"/>
    <property type="match status" value="1"/>
</dbReference>
<reference evidence="6" key="1">
    <citation type="submission" date="2013-11" db="EMBL/GenBank/DDBJ databases">
        <title>Genome sequence of the fusiform rust pathogen reveals effectors for host alternation and coevolution with pine.</title>
        <authorList>
            <consortium name="DOE Joint Genome Institute"/>
            <person name="Smith K."/>
            <person name="Pendleton A."/>
            <person name="Kubisiak T."/>
            <person name="Anderson C."/>
            <person name="Salamov A."/>
            <person name="Aerts A."/>
            <person name="Riley R."/>
            <person name="Clum A."/>
            <person name="Lindquist E."/>
            <person name="Ence D."/>
            <person name="Campbell M."/>
            <person name="Kronenberg Z."/>
            <person name="Feau N."/>
            <person name="Dhillon B."/>
            <person name="Hamelin R."/>
            <person name="Burleigh J."/>
            <person name="Smith J."/>
            <person name="Yandell M."/>
            <person name="Nelson C."/>
            <person name="Grigoriev I."/>
            <person name="Davis J."/>
        </authorList>
    </citation>
    <scope>NUCLEOTIDE SEQUENCE</scope>
    <source>
        <strain evidence="6">G11</strain>
    </source>
</reference>
<comment type="caution">
    <text evidence="6">The sequence shown here is derived from an EMBL/GenBank/DDBJ whole genome shotgun (WGS) entry which is preliminary data.</text>
</comment>
<dbReference type="GO" id="GO:0019150">
    <property type="term" value="F:D-ribulokinase activity"/>
    <property type="evidence" value="ECO:0007669"/>
    <property type="project" value="TreeGrafter"/>
</dbReference>
<protein>
    <recommendedName>
        <fullName evidence="8">Pentulose kinase</fullName>
    </recommendedName>
</protein>
<evidence type="ECO:0000259" key="5">
    <source>
        <dbReference type="Pfam" id="PF02782"/>
    </source>
</evidence>
<dbReference type="EMBL" id="MU167291">
    <property type="protein sequence ID" value="KAG0144659.1"/>
    <property type="molecule type" value="Genomic_DNA"/>
</dbReference>
<dbReference type="Proteomes" id="UP000886653">
    <property type="component" value="Unassembled WGS sequence"/>
</dbReference>
<dbReference type="Pfam" id="PF02782">
    <property type="entry name" value="FGGY_C"/>
    <property type="match status" value="1"/>
</dbReference>
<dbReference type="Pfam" id="PF00370">
    <property type="entry name" value="FGGY_N"/>
    <property type="match status" value="1"/>
</dbReference>
<keyword evidence="3" id="KW-0418">Kinase</keyword>
<evidence type="ECO:0008006" key="8">
    <source>
        <dbReference type="Google" id="ProtNLM"/>
    </source>
</evidence>
<evidence type="ECO:0000256" key="1">
    <source>
        <dbReference type="ARBA" id="ARBA00009156"/>
    </source>
</evidence>
<organism evidence="6 7">
    <name type="scientific">Cronartium quercuum f. sp. fusiforme G11</name>
    <dbReference type="NCBI Taxonomy" id="708437"/>
    <lineage>
        <taxon>Eukaryota</taxon>
        <taxon>Fungi</taxon>
        <taxon>Dikarya</taxon>
        <taxon>Basidiomycota</taxon>
        <taxon>Pucciniomycotina</taxon>
        <taxon>Pucciniomycetes</taxon>
        <taxon>Pucciniales</taxon>
        <taxon>Coleosporiaceae</taxon>
        <taxon>Cronartium</taxon>
    </lineage>
</organism>
<dbReference type="InterPro" id="IPR006003">
    <property type="entry name" value="FGGY_RbtK-like"/>
</dbReference>
<evidence type="ECO:0000259" key="4">
    <source>
        <dbReference type="Pfam" id="PF00370"/>
    </source>
</evidence>
<feature type="domain" description="Carbohydrate kinase FGGY N-terminal" evidence="4">
    <location>
        <begin position="10"/>
        <end position="284"/>
    </location>
</feature>
<proteinExistence type="inferred from homology"/>
<evidence type="ECO:0000313" key="7">
    <source>
        <dbReference type="Proteomes" id="UP000886653"/>
    </source>
</evidence>
<dbReference type="Gene3D" id="3.30.420.40">
    <property type="match status" value="1"/>
</dbReference>
<dbReference type="Gene3D" id="1.20.58.2240">
    <property type="match status" value="1"/>
</dbReference>
<feature type="domain" description="Carbohydrate kinase FGGY C-terminal" evidence="5">
    <location>
        <begin position="307"/>
        <end position="516"/>
    </location>
</feature>
<comment type="similarity">
    <text evidence="1">Belongs to the FGGY kinase family.</text>
</comment>
<sequence>MASVTQSSDYYIGVDVGTGSARAALVACDGTIVAESSYPTTTYRDDHNHDVFEQSTTEIWDSIAKACKDCLRDSKIEPKKVKGIGFDATCSLAVSTPNGEPMSITQNDWGVGSSKRNIILWADHRAREEANLINSTGSPVLKYVGGTMSLEMEIPKVLWLKKHMPEDLFKQSMFFDLPDFLTYKATGNLARSNCSLACKCSYVPPGVEGSEGWNSEFFKTIGLSEFIESDFKQVGGSPGKSGLVLTAGQPIGTGLTAQAAAELGLLPNTPVGSGVIDAYAGWIGTVAAKMEGEKESSLEDSQHRLCAIAGTSTCHIVQSPQPVFVPGVWGPYLHAIFPGYWMNEGGQSSTGQLLDFIIDTHPAVDKLKALAKEQGINHFVVLNNTLRKAAKEKNAPFLTYLTKDYYLYPDLHGNRSPLADNAMKGMLIGLSLDRGLMDLALRYFITCEAIALQTRQIMDEMNAKGHHIKSIFMSGGLVKNEILMDLLANICDVPIQLPASHSASVVLGSAMLGKAAYVATCENVSDPVIDTQSKAEQRSHSMKNRLWNIMVEMSRPGTTVRPSISSSKEKALLEVKYKIFKECIDLQRKWRSLVTEALA</sequence>
<gene>
    <name evidence="6" type="ORF">CROQUDRAFT_79722</name>
</gene>
<dbReference type="OrthoDB" id="203824at2759"/>
<accession>A0A9P6NEN7</accession>
<dbReference type="InterPro" id="IPR043129">
    <property type="entry name" value="ATPase_NBD"/>
</dbReference>
<dbReference type="PANTHER" id="PTHR43435:SF4">
    <property type="entry name" value="FGGY CARBOHYDRATE KINASE DOMAIN-CONTAINING PROTEIN"/>
    <property type="match status" value="1"/>
</dbReference>
<dbReference type="InterPro" id="IPR018485">
    <property type="entry name" value="FGGY_C"/>
</dbReference>
<keyword evidence="7" id="KW-1185">Reference proteome</keyword>
<dbReference type="GO" id="GO:0019321">
    <property type="term" value="P:pentose metabolic process"/>
    <property type="evidence" value="ECO:0007669"/>
    <property type="project" value="TreeGrafter"/>
</dbReference>
<keyword evidence="2" id="KW-0808">Transferase</keyword>
<evidence type="ECO:0000313" key="6">
    <source>
        <dbReference type="EMBL" id="KAG0144659.1"/>
    </source>
</evidence>
<dbReference type="SUPFAM" id="SSF53067">
    <property type="entry name" value="Actin-like ATPase domain"/>
    <property type="match status" value="2"/>
</dbReference>
<dbReference type="GO" id="GO:0005737">
    <property type="term" value="C:cytoplasm"/>
    <property type="evidence" value="ECO:0007669"/>
    <property type="project" value="TreeGrafter"/>
</dbReference>
<evidence type="ECO:0000256" key="2">
    <source>
        <dbReference type="ARBA" id="ARBA00022679"/>
    </source>
</evidence>
<dbReference type="PANTHER" id="PTHR43435">
    <property type="entry name" value="RIBULOKINASE"/>
    <property type="match status" value="1"/>
</dbReference>
<name>A0A9P6NEN7_9BASI</name>
<evidence type="ECO:0000256" key="3">
    <source>
        <dbReference type="ARBA" id="ARBA00022777"/>
    </source>
</evidence>
<dbReference type="InterPro" id="IPR018484">
    <property type="entry name" value="FGGY_N"/>
</dbReference>